<evidence type="ECO:0000256" key="9">
    <source>
        <dbReference type="ARBA" id="ARBA00033158"/>
    </source>
</evidence>
<evidence type="ECO:0000256" key="8">
    <source>
        <dbReference type="ARBA" id="ARBA00026068"/>
    </source>
</evidence>
<evidence type="ECO:0000256" key="3">
    <source>
        <dbReference type="ARBA" id="ARBA00022490"/>
    </source>
</evidence>
<dbReference type="Gene3D" id="3.30.160.880">
    <property type="entry name" value="Cell division protein ZapA protomer, N-terminal domain"/>
    <property type="match status" value="1"/>
</dbReference>
<keyword evidence="3" id="KW-0963">Cytoplasm</keyword>
<reference evidence="10 11" key="1">
    <citation type="submission" date="2024-09" db="EMBL/GenBank/DDBJ databases">
        <authorList>
            <person name="Zhang Z.-H."/>
        </authorList>
    </citation>
    <scope>NUCLEOTIDE SEQUENCE [LARGE SCALE GENOMIC DNA]</scope>
    <source>
        <strain evidence="10 11">HHTR114</strain>
    </source>
</reference>
<dbReference type="InterPro" id="IPR036192">
    <property type="entry name" value="Cell_div_ZapA-like_sf"/>
</dbReference>
<comment type="subcellular location">
    <subcellularLocation>
        <location evidence="1">Cytoplasm</location>
    </subcellularLocation>
</comment>
<keyword evidence="11" id="KW-1185">Reference proteome</keyword>
<dbReference type="GO" id="GO:0051301">
    <property type="term" value="P:cell division"/>
    <property type="evidence" value="ECO:0007669"/>
    <property type="project" value="UniProtKB-KW"/>
</dbReference>
<dbReference type="PANTHER" id="PTHR34981">
    <property type="entry name" value="CELL DIVISION PROTEIN ZAPA"/>
    <property type="match status" value="1"/>
</dbReference>
<keyword evidence="5" id="KW-0717">Septation</keyword>
<evidence type="ECO:0000256" key="6">
    <source>
        <dbReference type="ARBA" id="ARBA00023306"/>
    </source>
</evidence>
<accession>A0ABW1KXY3</accession>
<dbReference type="InterPro" id="IPR007838">
    <property type="entry name" value="Cell_div_ZapA-like"/>
</dbReference>
<keyword evidence="4 10" id="KW-0132">Cell division</keyword>
<name>A0ABW1KXY3_9PROT</name>
<evidence type="ECO:0000256" key="4">
    <source>
        <dbReference type="ARBA" id="ARBA00022618"/>
    </source>
</evidence>
<sequence length="108" mass="11724">MSQVEIKVHGREYRVTCETGQEDRLQKSAAFLNKRVSAMSADLPDISETRLMLLAALTICDELFEARERALDLEDAGVALDADTLGGASRAIEAAAKRVSDITAKLNS</sequence>
<dbReference type="InterPro" id="IPR042233">
    <property type="entry name" value="Cell_div_ZapA_N"/>
</dbReference>
<evidence type="ECO:0000256" key="5">
    <source>
        <dbReference type="ARBA" id="ARBA00023210"/>
    </source>
</evidence>
<dbReference type="RefSeq" id="WP_379879363.1">
    <property type="nucleotide sequence ID" value="NZ_JBHPON010000001.1"/>
</dbReference>
<keyword evidence="6" id="KW-0131">Cell cycle</keyword>
<protein>
    <recommendedName>
        <fullName evidence="2">Cell division protein ZapA</fullName>
    </recommendedName>
    <alternativeName>
        <fullName evidence="9">Z ring-associated protein ZapA</fullName>
    </alternativeName>
</protein>
<gene>
    <name evidence="10" type="ORF">ACFMB1_07135</name>
</gene>
<dbReference type="Pfam" id="PF05164">
    <property type="entry name" value="ZapA"/>
    <property type="match status" value="1"/>
</dbReference>
<dbReference type="EMBL" id="JBHPON010000001">
    <property type="protein sequence ID" value="MFC6035313.1"/>
    <property type="molecule type" value="Genomic_DNA"/>
</dbReference>
<evidence type="ECO:0000313" key="11">
    <source>
        <dbReference type="Proteomes" id="UP001596116"/>
    </source>
</evidence>
<evidence type="ECO:0000256" key="7">
    <source>
        <dbReference type="ARBA" id="ARBA00024910"/>
    </source>
</evidence>
<evidence type="ECO:0000256" key="2">
    <source>
        <dbReference type="ARBA" id="ARBA00015195"/>
    </source>
</evidence>
<comment type="function">
    <text evidence="7">Activator of cell division through the inhibition of FtsZ GTPase activity, therefore promoting FtsZ assembly into bundles of protofilaments necessary for the formation of the division Z ring. It is recruited early at mid-cell but it is not essential for cell division.</text>
</comment>
<dbReference type="PANTHER" id="PTHR34981:SF1">
    <property type="entry name" value="CELL DIVISION PROTEIN ZAPA"/>
    <property type="match status" value="1"/>
</dbReference>
<evidence type="ECO:0000256" key="1">
    <source>
        <dbReference type="ARBA" id="ARBA00004496"/>
    </source>
</evidence>
<proteinExistence type="predicted"/>
<comment type="subunit">
    <text evidence="8">Homodimer. Interacts with FtsZ.</text>
</comment>
<dbReference type="SUPFAM" id="SSF102829">
    <property type="entry name" value="Cell division protein ZapA-like"/>
    <property type="match status" value="1"/>
</dbReference>
<organism evidence="10 11">
    <name type="scientific">Hyphococcus aureus</name>
    <dbReference type="NCBI Taxonomy" id="2666033"/>
    <lineage>
        <taxon>Bacteria</taxon>
        <taxon>Pseudomonadati</taxon>
        <taxon>Pseudomonadota</taxon>
        <taxon>Alphaproteobacteria</taxon>
        <taxon>Parvularculales</taxon>
        <taxon>Parvularculaceae</taxon>
        <taxon>Hyphococcus</taxon>
    </lineage>
</organism>
<evidence type="ECO:0000313" key="10">
    <source>
        <dbReference type="EMBL" id="MFC6035313.1"/>
    </source>
</evidence>
<comment type="caution">
    <text evidence="10">The sequence shown here is derived from an EMBL/GenBank/DDBJ whole genome shotgun (WGS) entry which is preliminary data.</text>
</comment>
<dbReference type="Proteomes" id="UP001596116">
    <property type="component" value="Unassembled WGS sequence"/>
</dbReference>